<dbReference type="InterPro" id="IPR038326">
    <property type="entry name" value="IFN-lambda_sf"/>
</dbReference>
<dbReference type="Pfam" id="PF15177">
    <property type="entry name" value="IL28A"/>
    <property type="match status" value="1"/>
</dbReference>
<evidence type="ECO:0000256" key="1">
    <source>
        <dbReference type="ARBA" id="ARBA00004613"/>
    </source>
</evidence>
<evidence type="ECO:0000256" key="5">
    <source>
        <dbReference type="ARBA" id="ARBA00022729"/>
    </source>
</evidence>
<dbReference type="Gene3D" id="1.20.1250.60">
    <property type="entry name" value="Interferon lambda"/>
    <property type="match status" value="1"/>
</dbReference>
<proteinExistence type="inferred from homology"/>
<evidence type="ECO:0000256" key="6">
    <source>
        <dbReference type="ARBA" id="ARBA00023118"/>
    </source>
</evidence>
<evidence type="ECO:0000313" key="9">
    <source>
        <dbReference type="Proteomes" id="UP001176940"/>
    </source>
</evidence>
<evidence type="ECO:0000256" key="2">
    <source>
        <dbReference type="ARBA" id="ARBA00008717"/>
    </source>
</evidence>
<comment type="subcellular location">
    <subcellularLocation>
        <location evidence="1">Secreted</location>
    </subcellularLocation>
</comment>
<evidence type="ECO:0000256" key="3">
    <source>
        <dbReference type="ARBA" id="ARBA00022514"/>
    </source>
</evidence>
<keyword evidence="6" id="KW-0051">Antiviral defense</keyword>
<keyword evidence="3" id="KW-0202">Cytokine</keyword>
<protein>
    <submittedName>
        <fullName evidence="8">Uncharacterized protein</fullName>
    </submittedName>
</protein>
<accession>A0ABN9LHC0</accession>
<dbReference type="EMBL" id="CAUEEQ010015485">
    <property type="protein sequence ID" value="CAJ0939218.1"/>
    <property type="molecule type" value="Genomic_DNA"/>
</dbReference>
<keyword evidence="4" id="KW-0964">Secreted</keyword>
<comment type="similarity">
    <text evidence="2">Belongs to the lambda interferon family.</text>
</comment>
<evidence type="ECO:0000256" key="7">
    <source>
        <dbReference type="SAM" id="SignalP"/>
    </source>
</evidence>
<name>A0ABN9LHC0_9NEOB</name>
<sequence>MDIRLVIFSLVLVVVTGHPHRRRCPMSRYQSVSSANMKMIKQLQKEHEKTMSTSAIKCYRKMVRQKPSVCDLKASDRLILTLERVTVTTEVLANLSTSAVPDLASQSLGMFLKIRDDLSICKESPGHSKTPSDELKPWLHHLQHFVEEESLQCLQEAVLLSLISLVVEDIGCWAHGK</sequence>
<feature type="signal peptide" evidence="7">
    <location>
        <begin position="1"/>
        <end position="17"/>
    </location>
</feature>
<keyword evidence="5 7" id="KW-0732">Signal</keyword>
<feature type="chain" id="PRO_5045119474" evidence="7">
    <location>
        <begin position="18"/>
        <end position="177"/>
    </location>
</feature>
<organism evidence="8 9">
    <name type="scientific">Ranitomeya imitator</name>
    <name type="common">mimic poison frog</name>
    <dbReference type="NCBI Taxonomy" id="111125"/>
    <lineage>
        <taxon>Eukaryota</taxon>
        <taxon>Metazoa</taxon>
        <taxon>Chordata</taxon>
        <taxon>Craniata</taxon>
        <taxon>Vertebrata</taxon>
        <taxon>Euteleostomi</taxon>
        <taxon>Amphibia</taxon>
        <taxon>Batrachia</taxon>
        <taxon>Anura</taxon>
        <taxon>Neobatrachia</taxon>
        <taxon>Hyloidea</taxon>
        <taxon>Dendrobatidae</taxon>
        <taxon>Dendrobatinae</taxon>
        <taxon>Ranitomeya</taxon>
    </lineage>
</organism>
<evidence type="ECO:0000313" key="8">
    <source>
        <dbReference type="EMBL" id="CAJ0939218.1"/>
    </source>
</evidence>
<reference evidence="8" key="1">
    <citation type="submission" date="2023-07" db="EMBL/GenBank/DDBJ databases">
        <authorList>
            <person name="Stuckert A."/>
        </authorList>
    </citation>
    <scope>NUCLEOTIDE SEQUENCE</scope>
</reference>
<dbReference type="PANTHER" id="PTHR31943:SF1">
    <property type="entry name" value="INTERFERON LAMBDA-2-RELATED"/>
    <property type="match status" value="1"/>
</dbReference>
<dbReference type="InterPro" id="IPR029177">
    <property type="entry name" value="INF_lambda"/>
</dbReference>
<evidence type="ECO:0000256" key="4">
    <source>
        <dbReference type="ARBA" id="ARBA00022525"/>
    </source>
</evidence>
<gene>
    <name evidence="8" type="ORF">RIMI_LOCUS7972334</name>
</gene>
<dbReference type="PANTHER" id="PTHR31943">
    <property type="entry name" value="INTERLEUKIN-28 AND 29"/>
    <property type="match status" value="1"/>
</dbReference>
<dbReference type="Proteomes" id="UP001176940">
    <property type="component" value="Unassembled WGS sequence"/>
</dbReference>
<keyword evidence="9" id="KW-1185">Reference proteome</keyword>
<comment type="caution">
    <text evidence="8">The sequence shown here is derived from an EMBL/GenBank/DDBJ whole genome shotgun (WGS) entry which is preliminary data.</text>
</comment>